<feature type="transmembrane region" description="Helical" evidence="7">
    <location>
        <begin position="101"/>
        <end position="120"/>
    </location>
</feature>
<dbReference type="HOGENOM" id="CLU_055068_5_0_5"/>
<comment type="subcellular location">
    <subcellularLocation>
        <location evidence="1">Membrane</location>
        <topology evidence="1">Multi-pass membrane protein</topology>
    </subcellularLocation>
</comment>
<dbReference type="InterPro" id="IPR035952">
    <property type="entry name" value="Rhomboid-like_sf"/>
</dbReference>
<keyword evidence="3" id="KW-0997">Cell inner membrane</keyword>
<evidence type="ECO:0000313" key="10">
    <source>
        <dbReference type="Proteomes" id="UP000032160"/>
    </source>
</evidence>
<dbReference type="InterPro" id="IPR022764">
    <property type="entry name" value="Peptidase_S54_rhomboid_dom"/>
</dbReference>
<evidence type="ECO:0000256" key="1">
    <source>
        <dbReference type="ARBA" id="ARBA00004141"/>
    </source>
</evidence>
<dbReference type="PANTHER" id="PTHR43066">
    <property type="entry name" value="RHOMBOID-RELATED PROTEIN"/>
    <property type="match status" value="1"/>
</dbReference>
<evidence type="ECO:0000259" key="8">
    <source>
        <dbReference type="Pfam" id="PF01694"/>
    </source>
</evidence>
<dbReference type="Gene3D" id="1.20.1540.10">
    <property type="entry name" value="Rhomboid-like"/>
    <property type="match status" value="1"/>
</dbReference>
<dbReference type="Pfam" id="PF01694">
    <property type="entry name" value="Rhomboid"/>
    <property type="match status" value="1"/>
</dbReference>
<organism evidence="9 10">
    <name type="scientific">Candidatus Phaeomarinibacter ectocarpi</name>
    <dbReference type="NCBI Taxonomy" id="1458461"/>
    <lineage>
        <taxon>Bacteria</taxon>
        <taxon>Pseudomonadati</taxon>
        <taxon>Pseudomonadota</taxon>
        <taxon>Alphaproteobacteria</taxon>
        <taxon>Hyphomicrobiales</taxon>
        <taxon>Parvibaculaceae</taxon>
        <taxon>Candidatus Phaeomarinibacter</taxon>
    </lineage>
</organism>
<dbReference type="KEGG" id="pect:BN1012_Phect165"/>
<feature type="transmembrane region" description="Helical" evidence="7">
    <location>
        <begin position="126"/>
        <end position="148"/>
    </location>
</feature>
<keyword evidence="2" id="KW-1003">Cell membrane</keyword>
<feature type="domain" description="Peptidase S54 rhomboid" evidence="8">
    <location>
        <begin position="63"/>
        <end position="226"/>
    </location>
</feature>
<evidence type="ECO:0000313" key="9">
    <source>
        <dbReference type="EMBL" id="CDO58379.1"/>
    </source>
</evidence>
<name>X5MDD8_9HYPH</name>
<keyword evidence="4 7" id="KW-0812">Transmembrane</keyword>
<feature type="transmembrane region" description="Helical" evidence="7">
    <location>
        <begin position="177"/>
        <end position="199"/>
    </location>
</feature>
<keyword evidence="10" id="KW-1185">Reference proteome</keyword>
<evidence type="ECO:0000256" key="5">
    <source>
        <dbReference type="ARBA" id="ARBA00022989"/>
    </source>
</evidence>
<reference evidence="9 10" key="1">
    <citation type="journal article" date="2014" name="Front. Genet.">
        <title>Genome and metabolic network of "Candidatus Phaeomarinobacter ectocarpi" Ec32, a new candidate genus of Alphaproteobacteria frequently associated with brown algae.</title>
        <authorList>
            <person name="Dittami S.M."/>
            <person name="Barbeyron T."/>
            <person name="Boyen C."/>
            <person name="Cambefort J."/>
            <person name="Collet G."/>
            <person name="Delage L."/>
            <person name="Gobet A."/>
            <person name="Groisillier A."/>
            <person name="Leblanc C."/>
            <person name="Michel G."/>
            <person name="Scornet D."/>
            <person name="Siegel A."/>
            <person name="Tapia J.E."/>
            <person name="Tonon T."/>
        </authorList>
    </citation>
    <scope>NUCLEOTIDE SEQUENCE [LARGE SCALE GENOMIC DNA]</scope>
    <source>
        <strain evidence="9 10">Ec32</strain>
    </source>
</reference>
<protein>
    <submittedName>
        <fullName evidence="9">FIG056164: rhomboid family serine protease</fullName>
    </submittedName>
</protein>
<dbReference type="SUPFAM" id="SSF144091">
    <property type="entry name" value="Rhomboid-like"/>
    <property type="match status" value="1"/>
</dbReference>
<keyword evidence="9" id="KW-0378">Hydrolase</keyword>
<dbReference type="GO" id="GO:0006508">
    <property type="term" value="P:proteolysis"/>
    <property type="evidence" value="ECO:0007669"/>
    <property type="project" value="UniProtKB-KW"/>
</dbReference>
<evidence type="ECO:0000256" key="7">
    <source>
        <dbReference type="SAM" id="Phobius"/>
    </source>
</evidence>
<dbReference type="PANTHER" id="PTHR43066:SF26">
    <property type="entry name" value="RHOMBOID PROTEASE GLPG"/>
    <property type="match status" value="1"/>
</dbReference>
<dbReference type="AlphaFoldDB" id="X5MDD8"/>
<evidence type="ECO:0000256" key="4">
    <source>
        <dbReference type="ARBA" id="ARBA00022692"/>
    </source>
</evidence>
<gene>
    <name evidence="9" type="ORF">BN1012_Phect165</name>
</gene>
<evidence type="ECO:0000256" key="3">
    <source>
        <dbReference type="ARBA" id="ARBA00022519"/>
    </source>
</evidence>
<dbReference type="STRING" id="1458461.BN1012_Phect165"/>
<dbReference type="GO" id="GO:0016020">
    <property type="term" value="C:membrane"/>
    <property type="evidence" value="ECO:0007669"/>
    <property type="project" value="UniProtKB-SubCell"/>
</dbReference>
<accession>X5MDD8</accession>
<sequence>MFRAPTILIGLVAVFIGIHLARELLFDIQADFQFLANFALIPARYGAGPDGAQLVFPYPVWGAVWTPLSYIFLHGGWMHLVFNSVWLLAFGTPVARRLGTFRFIGFFLICGIIAGIVYATAHVGEFVIVVGASGAISGVIAGAALFVFESSGPLARFGFDHSTEALRAIPRRPAHKVLSSGPAMMFVGVWLGLALLMGFLGVGATSETQNIAWEAHIAGFVAGILLFRRFDPGVEADE</sequence>
<evidence type="ECO:0000256" key="2">
    <source>
        <dbReference type="ARBA" id="ARBA00022475"/>
    </source>
</evidence>
<feature type="transmembrane region" description="Helical" evidence="7">
    <location>
        <begin position="68"/>
        <end position="89"/>
    </location>
</feature>
<dbReference type="Proteomes" id="UP000032160">
    <property type="component" value="Chromosome I"/>
</dbReference>
<keyword evidence="5 7" id="KW-1133">Transmembrane helix</keyword>
<dbReference type="EMBL" id="HG966617">
    <property type="protein sequence ID" value="CDO58379.1"/>
    <property type="molecule type" value="Genomic_DNA"/>
</dbReference>
<dbReference type="GO" id="GO:0004252">
    <property type="term" value="F:serine-type endopeptidase activity"/>
    <property type="evidence" value="ECO:0007669"/>
    <property type="project" value="InterPro"/>
</dbReference>
<keyword evidence="9" id="KW-0645">Protease</keyword>
<keyword evidence="6 7" id="KW-0472">Membrane</keyword>
<proteinExistence type="predicted"/>
<evidence type="ECO:0000256" key="6">
    <source>
        <dbReference type="ARBA" id="ARBA00023136"/>
    </source>
</evidence>